<comment type="subcellular location">
    <subcellularLocation>
        <location evidence="1">Nucleus</location>
    </subcellularLocation>
</comment>
<feature type="compositionally biased region" description="Basic residues" evidence="4">
    <location>
        <begin position="9"/>
        <end position="21"/>
    </location>
</feature>
<gene>
    <name evidence="6" type="ORF">PSHT_07811</name>
</gene>
<feature type="region of interest" description="Disordered" evidence="4">
    <location>
        <begin position="298"/>
        <end position="466"/>
    </location>
</feature>
<dbReference type="EMBL" id="PKSM01000098">
    <property type="protein sequence ID" value="POW13259.1"/>
    <property type="molecule type" value="Genomic_DNA"/>
</dbReference>
<evidence type="ECO:0000313" key="7">
    <source>
        <dbReference type="Proteomes" id="UP000238274"/>
    </source>
</evidence>
<feature type="compositionally biased region" description="Low complexity" evidence="4">
    <location>
        <begin position="32"/>
        <end position="48"/>
    </location>
</feature>
<comment type="caution">
    <text evidence="6">The sequence shown here is derived from an EMBL/GenBank/DDBJ whole genome shotgun (WGS) entry which is preliminary data.</text>
</comment>
<feature type="compositionally biased region" description="Acidic residues" evidence="4">
    <location>
        <begin position="60"/>
        <end position="74"/>
    </location>
</feature>
<feature type="compositionally biased region" description="Acidic residues" evidence="4">
    <location>
        <begin position="428"/>
        <end position="448"/>
    </location>
</feature>
<keyword evidence="7" id="KW-1185">Reference proteome</keyword>
<evidence type="ECO:0000259" key="5">
    <source>
        <dbReference type="Pfam" id="PF04003"/>
    </source>
</evidence>
<feature type="region of interest" description="Disordered" evidence="4">
    <location>
        <begin position="93"/>
        <end position="149"/>
    </location>
</feature>
<feature type="compositionally biased region" description="Polar residues" evidence="4">
    <location>
        <begin position="139"/>
        <end position="149"/>
    </location>
</feature>
<reference evidence="7" key="2">
    <citation type="journal article" date="2018" name="BMC Genomics">
        <title>Genomic insights into host adaptation between the wheat stripe rust pathogen (Puccinia striiformis f. sp. tritici) and the barley stripe rust pathogen (Puccinia striiformis f. sp. hordei).</title>
        <authorList>
            <person name="Xia C."/>
            <person name="Wang M."/>
            <person name="Yin C."/>
            <person name="Cornejo O.E."/>
            <person name="Hulbert S.H."/>
            <person name="Chen X."/>
        </authorList>
    </citation>
    <scope>NUCLEOTIDE SEQUENCE [LARGE SCALE GENOMIC DNA]</scope>
    <source>
        <strain evidence="7">93TX-2</strain>
    </source>
</reference>
<sequence length="466" mass="51285">MAQKSTPPKSKKRAPRPNKKLKKDDQKQPEKPIISGSPPPSSASSSAGEEVPEKKKNDDADADDGERDVQEDETTTQSFADRLKILNLQVDSSNGPIEIHGSEDDDDDDDDLPEGTARAELGNKMLGSKSHKSQKDKANSINPTTSATNNTIASIGSFAQTLTQALKSTDTKLLEICFLQQSKNNKNLISNTIQRLPKKLLHTLIEQIVICLNRKKRGYGDGVTIATVRRTKTLIEWVRQILIIHMSYLLTIPTLVTQLTTLHASLQKRLRLNTKLLSLNGRLELVLNQIELNRVLNGNQQSSNSKKNKSSEKNPKKNSAISVDKQEPYRYVEGESSGSEPEEKTNEDSDDGDDSDDESDDRIRDSDSEEEGSVEDVVLGSGSDEEDSENSDNEDVRRPGKIKKLSNGINDLLDLEADESGSEGGGGLDDDEDEDDDDDEEDDEDDSMDGFIHDGSDGTSDEDESD</sequence>
<dbReference type="InterPro" id="IPR052414">
    <property type="entry name" value="U3_snoRNA-assoc_WDR"/>
</dbReference>
<dbReference type="VEuPathDB" id="FungiDB:PSHT_07811"/>
<feature type="domain" description="Small-subunit processome Utp12" evidence="5">
    <location>
        <begin position="170"/>
        <end position="287"/>
    </location>
</feature>
<feature type="compositionally biased region" description="Basic and acidic residues" evidence="4">
    <location>
        <begin position="324"/>
        <end position="333"/>
    </location>
</feature>
<dbReference type="PANTHER" id="PTHR44267:SF1">
    <property type="entry name" value="WD REPEAT-CONTAINING PROTEIN 43"/>
    <property type="match status" value="1"/>
</dbReference>
<dbReference type="Proteomes" id="UP000238274">
    <property type="component" value="Unassembled WGS sequence"/>
</dbReference>
<feature type="compositionally biased region" description="Acidic residues" evidence="4">
    <location>
        <begin position="383"/>
        <end position="393"/>
    </location>
</feature>
<name>A0A2S4VUT9_9BASI</name>
<evidence type="ECO:0000256" key="3">
    <source>
        <dbReference type="ARBA" id="ARBA00038335"/>
    </source>
</evidence>
<dbReference type="PANTHER" id="PTHR44267">
    <property type="entry name" value="WD REPEAT-CONTAINING PROTEIN 43"/>
    <property type="match status" value="1"/>
</dbReference>
<keyword evidence="2" id="KW-0539">Nucleus</keyword>
<dbReference type="GO" id="GO:0005730">
    <property type="term" value="C:nucleolus"/>
    <property type="evidence" value="ECO:0007669"/>
    <property type="project" value="TreeGrafter"/>
</dbReference>
<evidence type="ECO:0000256" key="1">
    <source>
        <dbReference type="ARBA" id="ARBA00004123"/>
    </source>
</evidence>
<dbReference type="AlphaFoldDB" id="A0A2S4VUT9"/>
<dbReference type="VEuPathDB" id="FungiDB:PSTT_10220"/>
<evidence type="ECO:0000313" key="6">
    <source>
        <dbReference type="EMBL" id="POW13259.1"/>
    </source>
</evidence>
<dbReference type="InterPro" id="IPR007148">
    <property type="entry name" value="SSU_processome_Utp12"/>
</dbReference>
<feature type="region of interest" description="Disordered" evidence="4">
    <location>
        <begin position="1"/>
        <end position="80"/>
    </location>
</feature>
<evidence type="ECO:0000256" key="4">
    <source>
        <dbReference type="SAM" id="MobiDB-lite"/>
    </source>
</evidence>
<feature type="compositionally biased region" description="Acidic residues" evidence="4">
    <location>
        <begin position="103"/>
        <end position="113"/>
    </location>
</feature>
<organism evidence="6 7">
    <name type="scientific">Puccinia striiformis</name>
    <dbReference type="NCBI Taxonomy" id="27350"/>
    <lineage>
        <taxon>Eukaryota</taxon>
        <taxon>Fungi</taxon>
        <taxon>Dikarya</taxon>
        <taxon>Basidiomycota</taxon>
        <taxon>Pucciniomycotina</taxon>
        <taxon>Pucciniomycetes</taxon>
        <taxon>Pucciniales</taxon>
        <taxon>Pucciniaceae</taxon>
        <taxon>Puccinia</taxon>
    </lineage>
</organism>
<reference evidence="7" key="3">
    <citation type="journal article" date="2018" name="Mol. Plant Microbe Interact.">
        <title>Genome sequence resources for the wheat stripe rust pathogen (Puccinia striiformis f. sp. tritici) and the barley stripe rust pathogen (Puccinia striiformis f. sp. hordei).</title>
        <authorList>
            <person name="Xia C."/>
            <person name="Wang M."/>
            <person name="Yin C."/>
            <person name="Cornejo O.E."/>
            <person name="Hulbert S.H."/>
            <person name="Chen X."/>
        </authorList>
    </citation>
    <scope>NUCLEOTIDE SEQUENCE [LARGE SCALE GENOMIC DNA]</scope>
    <source>
        <strain evidence="7">93TX-2</strain>
    </source>
</reference>
<accession>A0A2S4VUT9</accession>
<reference evidence="6 7" key="1">
    <citation type="submission" date="2017-12" db="EMBL/GenBank/DDBJ databases">
        <title>Gene loss provides genomic basis for host adaptation in cereal stripe rust fungi.</title>
        <authorList>
            <person name="Xia C."/>
        </authorList>
    </citation>
    <scope>NUCLEOTIDE SEQUENCE [LARGE SCALE GENOMIC DNA]</scope>
    <source>
        <strain evidence="6 7">93TX-2</strain>
    </source>
</reference>
<protein>
    <recommendedName>
        <fullName evidence="5">Small-subunit processome Utp12 domain-containing protein</fullName>
    </recommendedName>
</protein>
<dbReference type="OrthoDB" id="30195at2759"/>
<dbReference type="GO" id="GO:0000462">
    <property type="term" value="P:maturation of SSU-rRNA from tricistronic rRNA transcript (SSU-rRNA, 5.8S rRNA, LSU-rRNA)"/>
    <property type="evidence" value="ECO:0007669"/>
    <property type="project" value="TreeGrafter"/>
</dbReference>
<comment type="similarity">
    <text evidence="3">Belongs to the UTP5 family.</text>
</comment>
<evidence type="ECO:0000256" key="2">
    <source>
        <dbReference type="ARBA" id="ARBA00023242"/>
    </source>
</evidence>
<dbReference type="Pfam" id="PF04003">
    <property type="entry name" value="Utp12"/>
    <property type="match status" value="1"/>
</dbReference>
<feature type="compositionally biased region" description="Acidic residues" evidence="4">
    <location>
        <begin position="348"/>
        <end position="360"/>
    </location>
</feature>
<proteinExistence type="inferred from homology"/>